<dbReference type="PANTHER" id="PTHR10746">
    <property type="entry name" value="50S RIBOSOMAL PROTEIN L4"/>
    <property type="match status" value="1"/>
</dbReference>
<dbReference type="InterPro" id="IPR023574">
    <property type="entry name" value="Ribosomal_uL4_dom_sf"/>
</dbReference>
<comment type="subunit">
    <text evidence="5">Part of the 50S ribosomal subunit.</text>
</comment>
<dbReference type="SUPFAM" id="SSF52166">
    <property type="entry name" value="Ribosomal protein L4"/>
    <property type="match status" value="1"/>
</dbReference>
<evidence type="ECO:0000313" key="7">
    <source>
        <dbReference type="Proteomes" id="UP000252147"/>
    </source>
</evidence>
<keyword evidence="2 5" id="KW-0689">Ribosomal protein</keyword>
<comment type="function">
    <text evidence="5">Forms part of the polypeptide exit tunnel.</text>
</comment>
<dbReference type="InterPro" id="IPR013005">
    <property type="entry name" value="Ribosomal_uL4-like"/>
</dbReference>
<dbReference type="GO" id="GO:0019843">
    <property type="term" value="F:rRNA binding"/>
    <property type="evidence" value="ECO:0007669"/>
    <property type="project" value="UniProtKB-UniRule"/>
</dbReference>
<evidence type="ECO:0000256" key="1">
    <source>
        <dbReference type="ARBA" id="ARBA00010528"/>
    </source>
</evidence>
<dbReference type="AlphaFoldDB" id="A0A368BL28"/>
<dbReference type="GO" id="GO:1990904">
    <property type="term" value="C:ribonucleoprotein complex"/>
    <property type="evidence" value="ECO:0007669"/>
    <property type="project" value="UniProtKB-KW"/>
</dbReference>
<dbReference type="Pfam" id="PF00573">
    <property type="entry name" value="Ribosomal_L4"/>
    <property type="match status" value="1"/>
</dbReference>
<dbReference type="EMBL" id="QOPD01000006">
    <property type="protein sequence ID" value="RCL37961.1"/>
    <property type="molecule type" value="Genomic_DNA"/>
</dbReference>
<dbReference type="NCBIfam" id="TIGR03953">
    <property type="entry name" value="rplD_bact"/>
    <property type="match status" value="1"/>
</dbReference>
<organism evidence="6 7">
    <name type="scientific">SAR86 cluster bacterium</name>
    <dbReference type="NCBI Taxonomy" id="2030880"/>
    <lineage>
        <taxon>Bacteria</taxon>
        <taxon>Pseudomonadati</taxon>
        <taxon>Pseudomonadota</taxon>
        <taxon>Gammaproteobacteria</taxon>
        <taxon>SAR86 cluster</taxon>
    </lineage>
</organism>
<accession>A0A368BL28</accession>
<keyword evidence="3 5" id="KW-0687">Ribonucleoprotein</keyword>
<dbReference type="PANTHER" id="PTHR10746:SF6">
    <property type="entry name" value="LARGE RIBOSOMAL SUBUNIT PROTEIN UL4M"/>
    <property type="match status" value="1"/>
</dbReference>
<dbReference type="HAMAP" id="MF_01328_B">
    <property type="entry name" value="Ribosomal_uL4_B"/>
    <property type="match status" value="1"/>
</dbReference>
<dbReference type="GO" id="GO:0006412">
    <property type="term" value="P:translation"/>
    <property type="evidence" value="ECO:0007669"/>
    <property type="project" value="UniProtKB-UniRule"/>
</dbReference>
<keyword evidence="5" id="KW-0694">RNA-binding</keyword>
<protein>
    <recommendedName>
        <fullName evidence="4 5">Large ribosomal subunit protein uL4</fullName>
    </recommendedName>
</protein>
<sequence length="202" mass="22379">MPKAAAEKTSAPRLPAEIFSADYNPSLIHQALTSYLSNERQGSVLLKNRSAVRGGGKKPFRQKGTGRARAGTIRSPIWVGGGVTFANVKNYEKKINKKMAKKALSSILSKFKSEKRLQLVEDVSFKEPKTKLAKDYFDKLNLDSALIITSDADQNTMLAIRNLKAFSFIDATEINPYDLIKAKNLLVTHSSVPKLKELLNVK</sequence>
<keyword evidence="5" id="KW-0699">rRNA-binding</keyword>
<dbReference type="InterPro" id="IPR002136">
    <property type="entry name" value="Ribosomal_uL4"/>
</dbReference>
<proteinExistence type="inferred from homology"/>
<evidence type="ECO:0000256" key="2">
    <source>
        <dbReference type="ARBA" id="ARBA00022980"/>
    </source>
</evidence>
<evidence type="ECO:0000256" key="5">
    <source>
        <dbReference type="HAMAP-Rule" id="MF_01328"/>
    </source>
</evidence>
<comment type="caution">
    <text evidence="6">The sequence shown here is derived from an EMBL/GenBank/DDBJ whole genome shotgun (WGS) entry which is preliminary data.</text>
</comment>
<dbReference type="GO" id="GO:0005840">
    <property type="term" value="C:ribosome"/>
    <property type="evidence" value="ECO:0007669"/>
    <property type="project" value="UniProtKB-KW"/>
</dbReference>
<comment type="similarity">
    <text evidence="1 5">Belongs to the universal ribosomal protein uL4 family.</text>
</comment>
<dbReference type="Gene3D" id="3.40.1370.10">
    <property type="match status" value="1"/>
</dbReference>
<reference evidence="6 7" key="1">
    <citation type="journal article" date="2018" name="Microbiome">
        <title>Fine metagenomic profile of the Mediterranean stratified and mixed water columns revealed by assembly and recruitment.</title>
        <authorList>
            <person name="Haro-Moreno J.M."/>
            <person name="Lopez-Perez M."/>
            <person name="De La Torre J.R."/>
            <person name="Picazo A."/>
            <person name="Camacho A."/>
            <person name="Rodriguez-Valera F."/>
        </authorList>
    </citation>
    <scope>NUCLEOTIDE SEQUENCE [LARGE SCALE GENOMIC DNA]</scope>
    <source>
        <strain evidence="6">MED-G83</strain>
    </source>
</reference>
<evidence type="ECO:0000256" key="4">
    <source>
        <dbReference type="ARBA" id="ARBA00035244"/>
    </source>
</evidence>
<evidence type="ECO:0000313" key="6">
    <source>
        <dbReference type="EMBL" id="RCL37961.1"/>
    </source>
</evidence>
<evidence type="ECO:0000256" key="3">
    <source>
        <dbReference type="ARBA" id="ARBA00023274"/>
    </source>
</evidence>
<name>A0A368BL28_9GAMM</name>
<comment type="function">
    <text evidence="5">One of the primary rRNA binding proteins, this protein initially binds near the 5'-end of the 23S rRNA. It is important during the early stages of 50S assembly. It makes multiple contacts with different domains of the 23S rRNA in the assembled 50S subunit and ribosome.</text>
</comment>
<dbReference type="GO" id="GO:0003735">
    <property type="term" value="F:structural constituent of ribosome"/>
    <property type="evidence" value="ECO:0007669"/>
    <property type="project" value="InterPro"/>
</dbReference>
<gene>
    <name evidence="5" type="primary">rplD</name>
    <name evidence="6" type="ORF">DBW97_04005</name>
</gene>
<dbReference type="Proteomes" id="UP000252147">
    <property type="component" value="Unassembled WGS sequence"/>
</dbReference>